<sequence length="241" mass="26018">MLGLDYLSNKNVLVTGATSGIGKALVIKLINAGANVAFCGRSASKLDDLVSLISEKNNQLVYEAFDITEYQKVSDFIARSNTQLAGIDYLVNCAGVNSARAAVNEIELGDLEWMIKVNMLAPFACMKEVFNQAMLPQGAGSIINVMSTVCLFSNQGIGAYTASKSGFDALTKVFRKEARQHGVKVCNIYPGGVDTPFREADRPEYLAADDVVSAILTMMLQSPSSCVDEFVIRPMVESNFS</sequence>
<dbReference type="InterPro" id="IPR002347">
    <property type="entry name" value="SDR_fam"/>
</dbReference>
<comment type="caution">
    <text evidence="4">The sequence shown here is derived from an EMBL/GenBank/DDBJ whole genome shotgun (WGS) entry which is preliminary data.</text>
</comment>
<organism evidence="4 5">
    <name type="scientific">Vibrio paucivorans</name>
    <dbReference type="NCBI Taxonomy" id="2829489"/>
    <lineage>
        <taxon>Bacteria</taxon>
        <taxon>Pseudomonadati</taxon>
        <taxon>Pseudomonadota</taxon>
        <taxon>Gammaproteobacteria</taxon>
        <taxon>Vibrionales</taxon>
        <taxon>Vibrionaceae</taxon>
        <taxon>Vibrio</taxon>
    </lineage>
</organism>
<keyword evidence="2" id="KW-0560">Oxidoreductase</keyword>
<dbReference type="RefSeq" id="WP_265688107.1">
    <property type="nucleotide sequence ID" value="NZ_JAKRRX010000072.1"/>
</dbReference>
<reference evidence="4" key="1">
    <citation type="submission" date="2022-02" db="EMBL/GenBank/DDBJ databases">
        <title>Vibrio sp. nov., a new bacterium isolated from Bohai sea, China.</title>
        <authorList>
            <person name="Yuan Y."/>
        </authorList>
    </citation>
    <scope>NUCLEOTIDE SEQUENCE</scope>
    <source>
        <strain evidence="4">DBSS07</strain>
    </source>
</reference>
<dbReference type="InterPro" id="IPR036291">
    <property type="entry name" value="NAD(P)-bd_dom_sf"/>
</dbReference>
<comment type="similarity">
    <text evidence="1 3">Belongs to the short-chain dehydrogenases/reductases (SDR) family.</text>
</comment>
<evidence type="ECO:0000313" key="4">
    <source>
        <dbReference type="EMBL" id="MCW8334747.1"/>
    </source>
</evidence>
<dbReference type="CDD" id="cd05233">
    <property type="entry name" value="SDR_c"/>
    <property type="match status" value="1"/>
</dbReference>
<dbReference type="AlphaFoldDB" id="A0A9X3CFE6"/>
<gene>
    <name evidence="4" type="ORF">MD483_13035</name>
</gene>
<dbReference type="Proteomes" id="UP001155586">
    <property type="component" value="Unassembled WGS sequence"/>
</dbReference>
<evidence type="ECO:0000256" key="2">
    <source>
        <dbReference type="ARBA" id="ARBA00023002"/>
    </source>
</evidence>
<proteinExistence type="inferred from homology"/>
<keyword evidence="5" id="KW-1185">Reference proteome</keyword>
<dbReference type="PRINTS" id="PR00080">
    <property type="entry name" value="SDRFAMILY"/>
</dbReference>
<dbReference type="GO" id="GO:0016491">
    <property type="term" value="F:oxidoreductase activity"/>
    <property type="evidence" value="ECO:0007669"/>
    <property type="project" value="UniProtKB-KW"/>
</dbReference>
<dbReference type="SUPFAM" id="SSF51735">
    <property type="entry name" value="NAD(P)-binding Rossmann-fold domains"/>
    <property type="match status" value="1"/>
</dbReference>
<evidence type="ECO:0000256" key="3">
    <source>
        <dbReference type="RuleBase" id="RU000363"/>
    </source>
</evidence>
<dbReference type="PANTHER" id="PTHR44196:SF1">
    <property type="entry name" value="DEHYDROGENASE_REDUCTASE SDR FAMILY MEMBER 7B"/>
    <property type="match status" value="1"/>
</dbReference>
<dbReference type="Gene3D" id="3.40.50.720">
    <property type="entry name" value="NAD(P)-binding Rossmann-like Domain"/>
    <property type="match status" value="1"/>
</dbReference>
<dbReference type="Pfam" id="PF00106">
    <property type="entry name" value="adh_short"/>
    <property type="match status" value="1"/>
</dbReference>
<evidence type="ECO:0000313" key="5">
    <source>
        <dbReference type="Proteomes" id="UP001155586"/>
    </source>
</evidence>
<protein>
    <submittedName>
        <fullName evidence="4">SDR family oxidoreductase</fullName>
    </submittedName>
</protein>
<accession>A0A9X3CFE6</accession>
<dbReference type="GO" id="GO:0016020">
    <property type="term" value="C:membrane"/>
    <property type="evidence" value="ECO:0007669"/>
    <property type="project" value="TreeGrafter"/>
</dbReference>
<dbReference type="PANTHER" id="PTHR44196">
    <property type="entry name" value="DEHYDROGENASE/REDUCTASE SDR FAMILY MEMBER 7B"/>
    <property type="match status" value="1"/>
</dbReference>
<dbReference type="EMBL" id="JAKRRX010000072">
    <property type="protein sequence ID" value="MCW8334747.1"/>
    <property type="molecule type" value="Genomic_DNA"/>
</dbReference>
<dbReference type="PRINTS" id="PR00081">
    <property type="entry name" value="GDHRDH"/>
</dbReference>
<name>A0A9X3CFE6_9VIBR</name>
<evidence type="ECO:0000256" key="1">
    <source>
        <dbReference type="ARBA" id="ARBA00006484"/>
    </source>
</evidence>